<proteinExistence type="predicted"/>
<accession>J9FKS0</accession>
<comment type="caution">
    <text evidence="1">The sequence shown here is derived from an EMBL/GenBank/DDBJ whole genome shotgun (WGS) entry which is preliminary data.</text>
</comment>
<sequence>FYKNKRCVKSCDVFRCRFDNKSDKHIIVGGMFGK</sequence>
<dbReference type="AlphaFoldDB" id="J9FKS0"/>
<name>J9FKS0_9ZZZZ</name>
<reference evidence="1" key="1">
    <citation type="journal article" date="2012" name="PLoS ONE">
        <title>Gene sets for utilization of primary and secondary nutrition supplies in the distal gut of endangered iberian lynx.</title>
        <authorList>
            <person name="Alcaide M."/>
            <person name="Messina E."/>
            <person name="Richter M."/>
            <person name="Bargiela R."/>
            <person name="Peplies J."/>
            <person name="Huws S.A."/>
            <person name="Newbold C.J."/>
            <person name="Golyshin P.N."/>
            <person name="Simon M.A."/>
            <person name="Lopez G."/>
            <person name="Yakimov M.M."/>
            <person name="Ferrer M."/>
        </authorList>
    </citation>
    <scope>NUCLEOTIDE SEQUENCE</scope>
</reference>
<gene>
    <name evidence="1" type="ORF">EVA_21681</name>
</gene>
<evidence type="ECO:0000313" key="1">
    <source>
        <dbReference type="EMBL" id="EJW90212.1"/>
    </source>
</evidence>
<protein>
    <submittedName>
        <fullName evidence="1">Uncharacterized protein</fullName>
    </submittedName>
</protein>
<feature type="non-terminal residue" evidence="1">
    <location>
        <position position="1"/>
    </location>
</feature>
<organism evidence="1">
    <name type="scientific">gut metagenome</name>
    <dbReference type="NCBI Taxonomy" id="749906"/>
    <lineage>
        <taxon>unclassified sequences</taxon>
        <taxon>metagenomes</taxon>
        <taxon>organismal metagenomes</taxon>
    </lineage>
</organism>
<dbReference type="EMBL" id="AMCI01008972">
    <property type="protein sequence ID" value="EJW90212.1"/>
    <property type="molecule type" value="Genomic_DNA"/>
</dbReference>